<protein>
    <recommendedName>
        <fullName evidence="3">Roadblock/LAMTOR2 domain-containing protein</fullName>
    </recommendedName>
</protein>
<dbReference type="AlphaFoldDB" id="A0A1H3X6F4"/>
<dbReference type="Pfam" id="PF24366">
    <property type="entry name" value="DUF7522"/>
    <property type="match status" value="1"/>
</dbReference>
<sequence>MTGPNDQRLHQFVHERAGDGYRALVRYDADEWEVLYVREDLSSETIEAAIPQIAEQLRERHALVREEESPMLGGVNATLEVHDDGVLLHLPEGSASGVVVSLDQRVARHLVEFIVQCTSVLNDGETAE</sequence>
<dbReference type="EMBL" id="FNQT01000001">
    <property type="protein sequence ID" value="SDZ94966.1"/>
    <property type="molecule type" value="Genomic_DNA"/>
</dbReference>
<dbReference type="InterPro" id="IPR055944">
    <property type="entry name" value="DUF7522"/>
</dbReference>
<evidence type="ECO:0008006" key="3">
    <source>
        <dbReference type="Google" id="ProtNLM"/>
    </source>
</evidence>
<keyword evidence="2" id="KW-1185">Reference proteome</keyword>
<proteinExistence type="predicted"/>
<accession>A0A1H3X6F4</accession>
<dbReference type="Proteomes" id="UP000236755">
    <property type="component" value="Unassembled WGS sequence"/>
</dbReference>
<evidence type="ECO:0000313" key="1">
    <source>
        <dbReference type="EMBL" id="SDZ94966.1"/>
    </source>
</evidence>
<name>A0A1H3X6F4_9EURY</name>
<dbReference type="RefSeq" id="WP_092633205.1">
    <property type="nucleotide sequence ID" value="NZ_FNQT01000001.1"/>
</dbReference>
<reference evidence="1 2" key="1">
    <citation type="submission" date="2016-10" db="EMBL/GenBank/DDBJ databases">
        <authorList>
            <person name="de Groot N.N."/>
        </authorList>
    </citation>
    <scope>NUCLEOTIDE SEQUENCE [LARGE SCALE GENOMIC DNA]</scope>
    <source>
        <strain evidence="1 2">CGMCC 1.8712</strain>
    </source>
</reference>
<dbReference type="OrthoDB" id="199238at2157"/>
<gene>
    <name evidence="1" type="ORF">SAMN04488065_1383</name>
</gene>
<organism evidence="1 2">
    <name type="scientific">Haloplanus vescus</name>
    <dbReference type="NCBI Taxonomy" id="555874"/>
    <lineage>
        <taxon>Archaea</taxon>
        <taxon>Methanobacteriati</taxon>
        <taxon>Methanobacteriota</taxon>
        <taxon>Stenosarchaea group</taxon>
        <taxon>Halobacteria</taxon>
        <taxon>Halobacteriales</taxon>
        <taxon>Haloferacaceae</taxon>
        <taxon>Haloplanus</taxon>
    </lineage>
</organism>
<evidence type="ECO:0000313" key="2">
    <source>
        <dbReference type="Proteomes" id="UP000236755"/>
    </source>
</evidence>